<organism evidence="2 3">
    <name type="scientific">Schistosoma mekongi</name>
    <name type="common">Parasitic worm</name>
    <dbReference type="NCBI Taxonomy" id="38744"/>
    <lineage>
        <taxon>Eukaryota</taxon>
        <taxon>Metazoa</taxon>
        <taxon>Spiralia</taxon>
        <taxon>Lophotrochozoa</taxon>
        <taxon>Platyhelminthes</taxon>
        <taxon>Trematoda</taxon>
        <taxon>Digenea</taxon>
        <taxon>Strigeidida</taxon>
        <taxon>Schistosomatoidea</taxon>
        <taxon>Schistosomatidae</taxon>
        <taxon>Schistosoma</taxon>
    </lineage>
</organism>
<keyword evidence="3" id="KW-1185">Reference proteome</keyword>
<name>A0AAE2D1M9_SCHME</name>
<protein>
    <submittedName>
        <fullName evidence="2">Uncharacterized protein</fullName>
    </submittedName>
</protein>
<gene>
    <name evidence="2" type="ORF">MN116_009053</name>
</gene>
<evidence type="ECO:0000313" key="2">
    <source>
        <dbReference type="EMBL" id="KAK4467245.1"/>
    </source>
</evidence>
<dbReference type="EMBL" id="JALJAT010000710">
    <property type="protein sequence ID" value="KAK4467245.1"/>
    <property type="molecule type" value="Genomic_DNA"/>
</dbReference>
<dbReference type="Proteomes" id="UP001292079">
    <property type="component" value="Unassembled WGS sequence"/>
</dbReference>
<evidence type="ECO:0000256" key="1">
    <source>
        <dbReference type="SAM" id="MobiDB-lite"/>
    </source>
</evidence>
<accession>A0AAE2D1M9</accession>
<proteinExistence type="predicted"/>
<evidence type="ECO:0000313" key="3">
    <source>
        <dbReference type="Proteomes" id="UP001292079"/>
    </source>
</evidence>
<reference evidence="2" key="2">
    <citation type="journal article" date="2023" name="Infect Dis Poverty">
        <title>Chromosome-scale genome of the human blood fluke Schistosoma mekongi and its implications for public health.</title>
        <authorList>
            <person name="Zhou M."/>
            <person name="Xu L."/>
            <person name="Xu D."/>
            <person name="Chen W."/>
            <person name="Khan J."/>
            <person name="Hu Y."/>
            <person name="Huang H."/>
            <person name="Wei H."/>
            <person name="Zhang Y."/>
            <person name="Chusongsang P."/>
            <person name="Tanasarnprasert K."/>
            <person name="Hu X."/>
            <person name="Limpanont Y."/>
            <person name="Lv Z."/>
        </authorList>
    </citation>
    <scope>NUCLEOTIDE SEQUENCE</scope>
    <source>
        <strain evidence="2">LV_2022a</strain>
    </source>
</reference>
<dbReference type="AlphaFoldDB" id="A0AAE2D1M9"/>
<feature type="region of interest" description="Disordered" evidence="1">
    <location>
        <begin position="127"/>
        <end position="153"/>
    </location>
</feature>
<sequence length="202" mass="24196">MKQIEKWLKATRGWILIRKYFYEQKYRKWKMNLLQILHRIQNPCKEFSKTVFGNAAIYPIWNTNSKAIQHSTSNHWTNEQSWLNYRQKIIESQLSTKTKDEIKSIQNKLCSRKMTQQILCRYSNMKPNEEEEDDDHGDENSVSETNKLKHKQHEVTKYPYSENHPLHTHEQQLVNALNEIKIGQNLNLIELNSKADDLRKLL</sequence>
<comment type="caution">
    <text evidence="2">The sequence shown here is derived from an EMBL/GenBank/DDBJ whole genome shotgun (WGS) entry which is preliminary data.</text>
</comment>
<reference evidence="2" key="1">
    <citation type="submission" date="2022-04" db="EMBL/GenBank/DDBJ databases">
        <authorList>
            <person name="Xu L."/>
            <person name="Lv Z."/>
        </authorList>
    </citation>
    <scope>NUCLEOTIDE SEQUENCE</scope>
    <source>
        <strain evidence="2">LV_2022a</strain>
    </source>
</reference>